<dbReference type="KEGG" id="odi:ODI_R2997"/>
<name>A0A1C3K116_9BURK</name>
<dbReference type="InterPro" id="IPR010067">
    <property type="entry name" value="ABC_SsuA_sub-bd"/>
</dbReference>
<dbReference type="AlphaFoldDB" id="A0A1C3K116"/>
<protein>
    <recommendedName>
        <fullName evidence="6">Putative aliphatic sulfonates-binding protein</fullName>
    </recommendedName>
</protein>
<proteinExistence type="inferred from homology"/>
<organism evidence="9 11">
    <name type="scientific">Orrella dioscoreae</name>
    <dbReference type="NCBI Taxonomy" id="1851544"/>
    <lineage>
        <taxon>Bacteria</taxon>
        <taxon>Pseudomonadati</taxon>
        <taxon>Pseudomonadota</taxon>
        <taxon>Betaproteobacteria</taxon>
        <taxon>Burkholderiales</taxon>
        <taxon>Alcaligenaceae</taxon>
        <taxon>Orrella</taxon>
    </lineage>
</organism>
<reference evidence="9 11" key="1">
    <citation type="submission" date="2016-06" db="EMBL/GenBank/DDBJ databases">
        <authorList>
            <person name="Kjaerup R.B."/>
            <person name="Dalgaard T.S."/>
            <person name="Juul-Madsen H.R."/>
        </authorList>
    </citation>
    <scope>NUCLEOTIDE SEQUENCE [LARGE SCALE GENOMIC DNA]</scope>
    <source>
        <strain evidence="9">Orrdi1</strain>
    </source>
</reference>
<evidence type="ECO:0000256" key="5">
    <source>
        <dbReference type="ARBA" id="ARBA00055538"/>
    </source>
</evidence>
<dbReference type="RefSeq" id="WP_231968067.1">
    <property type="nucleotide sequence ID" value="NZ_LT907988.1"/>
</dbReference>
<dbReference type="EMBL" id="LT907988">
    <property type="protein sequence ID" value="SOE50827.1"/>
    <property type="molecule type" value="Genomic_DNA"/>
</dbReference>
<sequence length="330" mass="35348">MRRLFLIEDPMLARISTLLAAATLALAATTPARAADTLRIGFMTFVPYSASLLAKQNGWVEEELKKAGHGDVKVTWTQFAGGPPVNEAFASGNLDVAALGDTPALVGHASGIPTRLVGLAYQGGQAQALLVRKDAPYKQVAELKGKKVATLRGGNVHELLVLILQEAGLKLSDVAFINLSLQDMGTALLKGDIEAALAWDPVFTRLESEGQARVLRDGKGLKNNLNPIVASQTLVEKHPAYLQAYLRAIARGAQALQDDPDGSAKALAPTFGLTPEQTLIAFSRSQWLPPVNDDVRAELKRSVGFLLENRLVRNTFDVDAFIDLSAAPKP</sequence>
<dbReference type="FunFam" id="3.40.190.10:FF:000050">
    <property type="entry name" value="Sulfonate ABC transporter substrate-binding protein"/>
    <property type="match status" value="1"/>
</dbReference>
<evidence type="ECO:0000313" key="10">
    <source>
        <dbReference type="EMBL" id="SOE50827.1"/>
    </source>
</evidence>
<dbReference type="Gene3D" id="3.40.190.10">
    <property type="entry name" value="Periplasmic binding protein-like II"/>
    <property type="match status" value="2"/>
</dbReference>
<keyword evidence="4 7" id="KW-0732">Signal</keyword>
<evidence type="ECO:0000256" key="7">
    <source>
        <dbReference type="SAM" id="SignalP"/>
    </source>
</evidence>
<dbReference type="GO" id="GO:0016020">
    <property type="term" value="C:membrane"/>
    <property type="evidence" value="ECO:0007669"/>
    <property type="project" value="InterPro"/>
</dbReference>
<evidence type="ECO:0000256" key="1">
    <source>
        <dbReference type="ARBA" id="ARBA00004418"/>
    </source>
</evidence>
<dbReference type="Proteomes" id="UP000078558">
    <property type="component" value="Chromosome I"/>
</dbReference>
<comment type="similarity">
    <text evidence="2">Belongs to the bacterial solute-binding protein SsuA/TauA family.</text>
</comment>
<feature type="signal peptide" evidence="7">
    <location>
        <begin position="1"/>
        <end position="34"/>
    </location>
</feature>
<evidence type="ECO:0000313" key="11">
    <source>
        <dbReference type="Proteomes" id="UP000078558"/>
    </source>
</evidence>
<dbReference type="PANTHER" id="PTHR30024:SF42">
    <property type="entry name" value="ALIPHATIC SULFONATES-BINDING PROTEIN-RELATED"/>
    <property type="match status" value="1"/>
</dbReference>
<dbReference type="Pfam" id="PF09084">
    <property type="entry name" value="NMT1"/>
    <property type="match status" value="1"/>
</dbReference>
<dbReference type="STRING" id="1851544.ODI_01911"/>
<keyword evidence="11" id="KW-1185">Reference proteome</keyword>
<evidence type="ECO:0000259" key="8">
    <source>
        <dbReference type="SMART" id="SM00062"/>
    </source>
</evidence>
<feature type="domain" description="Solute-binding protein family 3/N-terminal" evidence="8">
    <location>
        <begin position="37"/>
        <end position="260"/>
    </location>
</feature>
<accession>A0A1C3K116</accession>
<comment type="subcellular location">
    <subcellularLocation>
        <location evidence="1">Periplasm</location>
    </subcellularLocation>
</comment>
<dbReference type="NCBIfam" id="TIGR01728">
    <property type="entry name" value="SsuA_fam"/>
    <property type="match status" value="1"/>
</dbReference>
<evidence type="ECO:0000256" key="6">
    <source>
        <dbReference type="ARBA" id="ARBA00070228"/>
    </source>
</evidence>
<evidence type="ECO:0000256" key="4">
    <source>
        <dbReference type="ARBA" id="ARBA00022729"/>
    </source>
</evidence>
<dbReference type="GO" id="GO:0042626">
    <property type="term" value="F:ATPase-coupled transmembrane transporter activity"/>
    <property type="evidence" value="ECO:0007669"/>
    <property type="project" value="InterPro"/>
</dbReference>
<comment type="function">
    <text evidence="5">Part of a binding-protein-dependent transport system for aliphatic sulfonates. Putative binding protein.</text>
</comment>
<dbReference type="EMBL" id="FLRC01000014">
    <property type="protein sequence ID" value="SBT25095.1"/>
    <property type="molecule type" value="Genomic_DNA"/>
</dbReference>
<keyword evidence="3" id="KW-0813">Transport</keyword>
<gene>
    <name evidence="9" type="ORF">ODI_01911</name>
    <name evidence="10" type="ORF">ODI_R2997</name>
</gene>
<dbReference type="InterPro" id="IPR001638">
    <property type="entry name" value="Solute-binding_3/MltF_N"/>
</dbReference>
<feature type="chain" id="PRO_5015062521" description="Putative aliphatic sulfonates-binding protein" evidence="7">
    <location>
        <begin position="35"/>
        <end position="330"/>
    </location>
</feature>
<evidence type="ECO:0000256" key="3">
    <source>
        <dbReference type="ARBA" id="ARBA00022448"/>
    </source>
</evidence>
<reference evidence="10 11" key="2">
    <citation type="submission" date="2017-08" db="EMBL/GenBank/DDBJ databases">
        <authorList>
            <person name="de Groot N.N."/>
        </authorList>
    </citation>
    <scope>NUCLEOTIDE SEQUENCE [LARGE SCALE GENOMIC DNA]</scope>
    <source>
        <strain evidence="10">Orrdi1</strain>
    </source>
</reference>
<dbReference type="InterPro" id="IPR015168">
    <property type="entry name" value="SsuA/THI5"/>
</dbReference>
<dbReference type="GO" id="GO:0042597">
    <property type="term" value="C:periplasmic space"/>
    <property type="evidence" value="ECO:0007669"/>
    <property type="project" value="UniProtKB-SubCell"/>
</dbReference>
<evidence type="ECO:0000313" key="9">
    <source>
        <dbReference type="EMBL" id="SBT25095.1"/>
    </source>
</evidence>
<dbReference type="SUPFAM" id="SSF53850">
    <property type="entry name" value="Periplasmic binding protein-like II"/>
    <property type="match status" value="1"/>
</dbReference>
<dbReference type="PANTHER" id="PTHR30024">
    <property type="entry name" value="ALIPHATIC SULFONATES-BINDING PROTEIN-RELATED"/>
    <property type="match status" value="1"/>
</dbReference>
<dbReference type="SMART" id="SM00062">
    <property type="entry name" value="PBPb"/>
    <property type="match status" value="1"/>
</dbReference>
<evidence type="ECO:0000256" key="2">
    <source>
        <dbReference type="ARBA" id="ARBA00010742"/>
    </source>
</evidence>